<feature type="transmembrane region" description="Helical" evidence="15">
    <location>
        <begin position="247"/>
        <end position="272"/>
    </location>
</feature>
<feature type="transmembrane region" description="Helical" evidence="15">
    <location>
        <begin position="201"/>
        <end position="227"/>
    </location>
</feature>
<evidence type="ECO:0000256" key="1">
    <source>
        <dbReference type="ARBA" id="ARBA00004651"/>
    </source>
</evidence>
<evidence type="ECO:0000256" key="15">
    <source>
        <dbReference type="SAM" id="Phobius"/>
    </source>
</evidence>
<accession>A0A3L8PM22</accession>
<feature type="transmembrane region" description="Helical" evidence="15">
    <location>
        <begin position="39"/>
        <end position="57"/>
    </location>
</feature>
<evidence type="ECO:0000256" key="2">
    <source>
        <dbReference type="ARBA" id="ARBA00009578"/>
    </source>
</evidence>
<comment type="similarity">
    <text evidence="2 14">Belongs to the heme-copper respiratory oxidase family.</text>
</comment>
<evidence type="ECO:0000256" key="9">
    <source>
        <dbReference type="ARBA" id="ARBA00022982"/>
    </source>
</evidence>
<feature type="transmembrane region" description="Helical" evidence="15">
    <location>
        <begin position="163"/>
        <end position="189"/>
    </location>
</feature>
<dbReference type="PANTHER" id="PTHR10422:SF35">
    <property type="entry name" value="CYTOCHROME BO(3) UBIQUINOL OXIDASE SUBUNIT 1"/>
    <property type="match status" value="1"/>
</dbReference>
<feature type="transmembrane region" description="Helical" evidence="15">
    <location>
        <begin position="769"/>
        <end position="795"/>
    </location>
</feature>
<keyword evidence="18" id="KW-1185">Reference proteome</keyword>
<dbReference type="InterPro" id="IPR023616">
    <property type="entry name" value="Cyt_c_oxase-like_su1_dom"/>
</dbReference>
<evidence type="ECO:0000256" key="5">
    <source>
        <dbReference type="ARBA" id="ARBA00022617"/>
    </source>
</evidence>
<evidence type="ECO:0000256" key="4">
    <source>
        <dbReference type="ARBA" id="ARBA00022475"/>
    </source>
</evidence>
<evidence type="ECO:0000313" key="17">
    <source>
        <dbReference type="EMBL" id="RLV56274.1"/>
    </source>
</evidence>
<protein>
    <submittedName>
        <fullName evidence="17">Cytochrome ubiquinol oxidase subunit I</fullName>
    </submittedName>
</protein>
<dbReference type="PANTHER" id="PTHR10422">
    <property type="entry name" value="CYTOCHROME C OXIDASE SUBUNIT 1"/>
    <property type="match status" value="1"/>
</dbReference>
<feature type="transmembrane region" description="Helical" evidence="15">
    <location>
        <begin position="697"/>
        <end position="715"/>
    </location>
</feature>
<feature type="domain" description="Cytochrome oxidase subunit I profile" evidence="16">
    <location>
        <begin position="17"/>
        <end position="529"/>
    </location>
</feature>
<dbReference type="AlphaFoldDB" id="A0A3L8PM22"/>
<dbReference type="PROSITE" id="PS00077">
    <property type="entry name" value="COX1_CUB"/>
    <property type="match status" value="1"/>
</dbReference>
<gene>
    <name evidence="17" type="ORF">D9V41_07550</name>
</gene>
<evidence type="ECO:0000256" key="10">
    <source>
        <dbReference type="ARBA" id="ARBA00022989"/>
    </source>
</evidence>
<sequence length="838" mass="91956">MTADSVTDLDDRFDGTWSNPRGFRGFFSVVQHKDVGMRYMVTAFVLFLIGGVQAMFLRVQLAQPENDFLGPETYNELFTMHGTTMMFLFAIPFLEGLASYLLPLMIGSRDLPFPRYNVFNYWCYLLGGLILYSSFLFALVPDAGWFSYVPLSGPDFADRSMDFWLFGLTLAEIAAVGAAIEISVAILRTRAPGMTLNRMPIFAWTMLAVAFLIIVAFVPLIVASVLLELDRAVGTAFFDINAGGSPLLWQHLFWIFGHPEVYVMFLPGAAIISHVIPAHSGRPLVAYPLVVVALASTAVMSLGLWVHHMYTTGLPSLTMSFFTAASMSITLASGLQVFAWIATLWLGKPRFTVPMLYSLGFVVTFVLGGITGVMVASVALDTQVHDTYFVVAHFHYVLIGGMLFPVFAALHHWWGKVTGRHYARRPAVIAFWLVFVGFHVTFFPMHLSGLWGMPRRVYTYEQELGVGLVNLISTVGAFVIAAGVVLLTVNLVISHRRGAPVGVETGDSLEWTTSSPPPSENWRRIPMVTSRNPGWDRDEPVDADTRAALDEAFDARPVEFRATPLTTVLSAEPDGAVLLPRSTYWPLVTPVGLAILAVALLTQWYPLSAVGVVVGIVGLAGWAWRNESEYRVEHVRPLAGRFQFEAHGTRSIGWWAAASASIVIVVAVATLTFSALYLQVNASVWPLEDTVGEPVRFTAVAAALLAGLGVTWRAARQGRHELWDLSRPEVRRAQFIAVAVAMCAAVIALVLLVPLWLGDLDPAAHAYESSVWTLLGAQVLAILAALAMTIAALHARMRHRRDARTGLLLHAAALLWAAAAVSWAMVWMTSDLLPRLVI</sequence>
<feature type="transmembrane region" description="Helical" evidence="15">
    <location>
        <begin position="359"/>
        <end position="380"/>
    </location>
</feature>
<dbReference type="OrthoDB" id="9803294at2"/>
<evidence type="ECO:0000256" key="12">
    <source>
        <dbReference type="ARBA" id="ARBA00023008"/>
    </source>
</evidence>
<dbReference type="GO" id="GO:0020037">
    <property type="term" value="F:heme binding"/>
    <property type="evidence" value="ECO:0007669"/>
    <property type="project" value="InterPro"/>
</dbReference>
<dbReference type="Gene3D" id="1.20.210.10">
    <property type="entry name" value="Cytochrome c oxidase-like, subunit I domain"/>
    <property type="match status" value="1"/>
</dbReference>
<keyword evidence="11" id="KW-0408">Iron</keyword>
<evidence type="ECO:0000256" key="6">
    <source>
        <dbReference type="ARBA" id="ARBA00022660"/>
    </source>
</evidence>
<keyword evidence="10 15" id="KW-1133">Transmembrane helix</keyword>
<feature type="transmembrane region" description="Helical" evidence="15">
    <location>
        <begin position="122"/>
        <end position="143"/>
    </location>
</feature>
<dbReference type="GO" id="GO:0015990">
    <property type="term" value="P:electron transport coupled proton transport"/>
    <property type="evidence" value="ECO:0007669"/>
    <property type="project" value="TreeGrafter"/>
</dbReference>
<dbReference type="InterPro" id="IPR000883">
    <property type="entry name" value="Cyt_C_Oxase_1"/>
</dbReference>
<feature type="transmembrane region" description="Helical" evidence="15">
    <location>
        <begin position="426"/>
        <end position="447"/>
    </location>
</feature>
<dbReference type="PROSITE" id="PS50855">
    <property type="entry name" value="COX1"/>
    <property type="match status" value="1"/>
</dbReference>
<dbReference type="GO" id="GO:0046872">
    <property type="term" value="F:metal ion binding"/>
    <property type="evidence" value="ECO:0007669"/>
    <property type="project" value="UniProtKB-KW"/>
</dbReference>
<feature type="transmembrane region" description="Helical" evidence="15">
    <location>
        <begin position="284"/>
        <end position="307"/>
    </location>
</feature>
<organism evidence="17 18">
    <name type="scientific">Aeromicrobium phragmitis</name>
    <dbReference type="NCBI Taxonomy" id="2478914"/>
    <lineage>
        <taxon>Bacteria</taxon>
        <taxon>Bacillati</taxon>
        <taxon>Actinomycetota</taxon>
        <taxon>Actinomycetes</taxon>
        <taxon>Propionibacteriales</taxon>
        <taxon>Nocardioidaceae</taxon>
        <taxon>Aeromicrobium</taxon>
    </lineage>
</organism>
<feature type="transmembrane region" description="Helical" evidence="15">
    <location>
        <begin position="607"/>
        <end position="624"/>
    </location>
</feature>
<keyword evidence="3 14" id="KW-0813">Transport</keyword>
<keyword evidence="4" id="KW-1003">Cell membrane</keyword>
<dbReference type="SUPFAM" id="SSF81442">
    <property type="entry name" value="Cytochrome c oxidase subunit I-like"/>
    <property type="match status" value="1"/>
</dbReference>
<evidence type="ECO:0000256" key="8">
    <source>
        <dbReference type="ARBA" id="ARBA00022723"/>
    </source>
</evidence>
<keyword evidence="13 15" id="KW-0472">Membrane</keyword>
<keyword evidence="7 14" id="KW-0812">Transmembrane</keyword>
<evidence type="ECO:0000256" key="14">
    <source>
        <dbReference type="RuleBase" id="RU000370"/>
    </source>
</evidence>
<feature type="transmembrane region" description="Helical" evidence="15">
    <location>
        <begin position="807"/>
        <end position="828"/>
    </location>
</feature>
<feature type="transmembrane region" description="Helical" evidence="15">
    <location>
        <begin position="467"/>
        <end position="493"/>
    </location>
</feature>
<dbReference type="InterPro" id="IPR023615">
    <property type="entry name" value="Cyt_c_Oxase_su1_BS"/>
</dbReference>
<dbReference type="Proteomes" id="UP000282515">
    <property type="component" value="Unassembled WGS sequence"/>
</dbReference>
<dbReference type="GO" id="GO:0005886">
    <property type="term" value="C:plasma membrane"/>
    <property type="evidence" value="ECO:0007669"/>
    <property type="project" value="UniProtKB-SubCell"/>
</dbReference>
<feature type="transmembrane region" description="Helical" evidence="15">
    <location>
        <begin position="319"/>
        <end position="347"/>
    </location>
</feature>
<feature type="transmembrane region" description="Helical" evidence="15">
    <location>
        <begin position="735"/>
        <end position="757"/>
    </location>
</feature>
<keyword evidence="9 14" id="KW-0249">Electron transport</keyword>
<reference evidence="17 18" key="1">
    <citation type="submission" date="2018-10" db="EMBL/GenBank/DDBJ databases">
        <title>Aeromicrobium sp. 9W16Y-2 whole genome shotgun sequence.</title>
        <authorList>
            <person name="Li F."/>
        </authorList>
    </citation>
    <scope>NUCLEOTIDE SEQUENCE [LARGE SCALE GENOMIC DNA]</scope>
    <source>
        <strain evidence="17 18">9W16Y-2</strain>
    </source>
</reference>
<evidence type="ECO:0000256" key="7">
    <source>
        <dbReference type="ARBA" id="ARBA00022692"/>
    </source>
</evidence>
<evidence type="ECO:0000256" key="13">
    <source>
        <dbReference type="ARBA" id="ARBA00023136"/>
    </source>
</evidence>
<keyword evidence="8" id="KW-0479">Metal-binding</keyword>
<dbReference type="PRINTS" id="PR01165">
    <property type="entry name" value="CYCOXIDASEI"/>
</dbReference>
<keyword evidence="6 14" id="KW-0679">Respiratory chain</keyword>
<dbReference type="GO" id="GO:0004129">
    <property type="term" value="F:cytochrome-c oxidase activity"/>
    <property type="evidence" value="ECO:0007669"/>
    <property type="project" value="InterPro"/>
</dbReference>
<feature type="transmembrane region" description="Helical" evidence="15">
    <location>
        <begin position="392"/>
        <end position="414"/>
    </location>
</feature>
<comment type="caution">
    <text evidence="17">The sequence shown here is derived from an EMBL/GenBank/DDBJ whole genome shotgun (WGS) entry which is preliminary data.</text>
</comment>
<feature type="transmembrane region" description="Helical" evidence="15">
    <location>
        <begin position="584"/>
        <end position="601"/>
    </location>
</feature>
<proteinExistence type="inferred from homology"/>
<dbReference type="Gene3D" id="1.10.287.70">
    <property type="match status" value="1"/>
</dbReference>
<comment type="subcellular location">
    <subcellularLocation>
        <location evidence="1">Cell membrane</location>
        <topology evidence="1">Multi-pass membrane protein</topology>
    </subcellularLocation>
</comment>
<dbReference type="RefSeq" id="WP_121793933.1">
    <property type="nucleotide sequence ID" value="NZ_RDBF01000004.1"/>
</dbReference>
<evidence type="ECO:0000256" key="11">
    <source>
        <dbReference type="ARBA" id="ARBA00023004"/>
    </source>
</evidence>
<evidence type="ECO:0000256" key="3">
    <source>
        <dbReference type="ARBA" id="ARBA00022448"/>
    </source>
</evidence>
<name>A0A3L8PM22_9ACTN</name>
<feature type="transmembrane region" description="Helical" evidence="15">
    <location>
        <begin position="652"/>
        <end position="677"/>
    </location>
</feature>
<dbReference type="InterPro" id="IPR036927">
    <property type="entry name" value="Cyt_c_oxase-like_su1_sf"/>
</dbReference>
<dbReference type="GO" id="GO:0022904">
    <property type="term" value="P:respiratory electron transport chain"/>
    <property type="evidence" value="ECO:0007669"/>
    <property type="project" value="TreeGrafter"/>
</dbReference>
<keyword evidence="12" id="KW-0186">Copper</keyword>
<evidence type="ECO:0000313" key="18">
    <source>
        <dbReference type="Proteomes" id="UP000282515"/>
    </source>
</evidence>
<dbReference type="GO" id="GO:0009060">
    <property type="term" value="P:aerobic respiration"/>
    <property type="evidence" value="ECO:0007669"/>
    <property type="project" value="InterPro"/>
</dbReference>
<dbReference type="EMBL" id="RDBF01000004">
    <property type="protein sequence ID" value="RLV56274.1"/>
    <property type="molecule type" value="Genomic_DNA"/>
</dbReference>
<dbReference type="Pfam" id="PF00115">
    <property type="entry name" value="COX1"/>
    <property type="match status" value="1"/>
</dbReference>
<evidence type="ECO:0000259" key="16">
    <source>
        <dbReference type="PROSITE" id="PS50855"/>
    </source>
</evidence>
<feature type="transmembrane region" description="Helical" evidence="15">
    <location>
        <begin position="77"/>
        <end position="102"/>
    </location>
</feature>
<keyword evidence="5 14" id="KW-0349">Heme</keyword>